<keyword evidence="3" id="KW-1185">Reference proteome</keyword>
<feature type="compositionally biased region" description="Polar residues" evidence="1">
    <location>
        <begin position="61"/>
        <end position="88"/>
    </location>
</feature>
<evidence type="ECO:0000256" key="1">
    <source>
        <dbReference type="SAM" id="MobiDB-lite"/>
    </source>
</evidence>
<evidence type="ECO:0000313" key="2">
    <source>
        <dbReference type="EMBL" id="KAJ6224329.1"/>
    </source>
</evidence>
<protein>
    <submittedName>
        <fullName evidence="2">Uncharacterized protein</fullName>
    </submittedName>
</protein>
<comment type="caution">
    <text evidence="2">The sequence shown here is derived from an EMBL/GenBank/DDBJ whole genome shotgun (WGS) entry which is preliminary data.</text>
</comment>
<sequence>MSRVSPPSTVYFNYRQIKSESYSSLNNYPTPGHPIAPKTIMNANPYNTTFGNYCPNSAQSSSIVNDGTATATEPSSLHSPNTTTTPPKMTSIGYEYLTDYTKNCDYNGSKLSGNMSSDSNELRTVHGQSYYCGTDNNGQLNNGNLSSPEHYNHGTNDGSIQSQPYYCGENGQFNGQLSWTEHYNCGAGGGVGGTSQLYYGENGQFNGHHLSWPEHYNGGSGGGGGGGGGGGNVIAPGSMGTTSSYYCDNGQLSSPEHYNMGNGVGSGGVVPTQYSSTYHPVHTYTF</sequence>
<gene>
    <name evidence="2" type="ORF">RDWZM_002874</name>
</gene>
<feature type="region of interest" description="Disordered" evidence="1">
    <location>
        <begin position="61"/>
        <end position="89"/>
    </location>
</feature>
<accession>A0A9Q0MEY7</accession>
<evidence type="ECO:0000313" key="3">
    <source>
        <dbReference type="Proteomes" id="UP001142055"/>
    </source>
</evidence>
<name>A0A9Q0MEY7_BLOTA</name>
<dbReference type="Proteomes" id="UP001142055">
    <property type="component" value="Chromosome 1"/>
</dbReference>
<organism evidence="2 3">
    <name type="scientific">Blomia tropicalis</name>
    <name type="common">Mite</name>
    <dbReference type="NCBI Taxonomy" id="40697"/>
    <lineage>
        <taxon>Eukaryota</taxon>
        <taxon>Metazoa</taxon>
        <taxon>Ecdysozoa</taxon>
        <taxon>Arthropoda</taxon>
        <taxon>Chelicerata</taxon>
        <taxon>Arachnida</taxon>
        <taxon>Acari</taxon>
        <taxon>Acariformes</taxon>
        <taxon>Sarcoptiformes</taxon>
        <taxon>Astigmata</taxon>
        <taxon>Glycyphagoidea</taxon>
        <taxon>Echimyopodidae</taxon>
        <taxon>Blomia</taxon>
    </lineage>
</organism>
<proteinExistence type="predicted"/>
<dbReference type="EMBL" id="JAPWDV010000001">
    <property type="protein sequence ID" value="KAJ6224329.1"/>
    <property type="molecule type" value="Genomic_DNA"/>
</dbReference>
<dbReference type="AlphaFoldDB" id="A0A9Q0MEY7"/>
<reference evidence="2" key="1">
    <citation type="submission" date="2022-12" db="EMBL/GenBank/DDBJ databases">
        <title>Genome assemblies of Blomia tropicalis.</title>
        <authorList>
            <person name="Cui Y."/>
        </authorList>
    </citation>
    <scope>NUCLEOTIDE SEQUENCE</scope>
    <source>
        <tissue evidence="2">Adult mites</tissue>
    </source>
</reference>